<dbReference type="InterPro" id="IPR036280">
    <property type="entry name" value="Multihaem_cyt_sf"/>
</dbReference>
<evidence type="ECO:0000256" key="11">
    <source>
        <dbReference type="ARBA" id="ARBA00031832"/>
    </source>
</evidence>
<keyword evidence="5" id="KW-0349">Heme</keyword>
<proteinExistence type="inferred from homology"/>
<evidence type="ECO:0000256" key="8">
    <source>
        <dbReference type="ARBA" id="ARBA00022764"/>
    </source>
</evidence>
<dbReference type="PANTHER" id="PTHR38604">
    <property type="entry name" value="PERIPLASMIC NITRATE REDUCTASE, ELECTRON TRANSFER SUBUNIT"/>
    <property type="match status" value="1"/>
</dbReference>
<evidence type="ECO:0000256" key="3">
    <source>
        <dbReference type="ARBA" id="ARBA00013773"/>
    </source>
</evidence>
<evidence type="ECO:0000313" key="14">
    <source>
        <dbReference type="Proteomes" id="UP000748752"/>
    </source>
</evidence>
<keyword evidence="10" id="KW-0408">Iron</keyword>
<evidence type="ECO:0000313" key="13">
    <source>
        <dbReference type="EMBL" id="MBK1630780.1"/>
    </source>
</evidence>
<dbReference type="Proteomes" id="UP000748752">
    <property type="component" value="Unassembled WGS sequence"/>
</dbReference>
<evidence type="ECO:0000256" key="5">
    <source>
        <dbReference type="ARBA" id="ARBA00022617"/>
    </source>
</evidence>
<feature type="region of interest" description="Disordered" evidence="12">
    <location>
        <begin position="31"/>
        <end position="55"/>
    </location>
</feature>
<evidence type="ECO:0000256" key="6">
    <source>
        <dbReference type="ARBA" id="ARBA00022723"/>
    </source>
</evidence>
<comment type="caution">
    <text evidence="13">The sequence shown here is derived from an EMBL/GenBank/DDBJ whole genome shotgun (WGS) entry which is preliminary data.</text>
</comment>
<keyword evidence="14" id="KW-1185">Reference proteome</keyword>
<dbReference type="PANTHER" id="PTHR38604:SF1">
    <property type="entry name" value="PERIPLASMIC NITRATE REDUCTASE, ELECTRON TRANSFER SUBUNIT"/>
    <property type="match status" value="1"/>
</dbReference>
<sequence>MTTAVGWMSAAKSTHSRWTALRLSTLRDGIRGTAAPDTAGAPQHGRAQDQRREGGAMNRSITAALLGAVALAASTLCAAEEVSSLRGHAVTDDSDAVLNKQTLSVPGGFDVAWEEQPPMIPHPIDNYSIDLRQNGCLKCHSPATFEANNAPVIADSHFFDRDGKRTEKVAPRRYFCTQCHAPQAGAMPLVENILPSR</sequence>
<keyword evidence="6" id="KW-0479">Metal-binding</keyword>
<evidence type="ECO:0000256" key="10">
    <source>
        <dbReference type="ARBA" id="ARBA00023004"/>
    </source>
</evidence>
<reference evidence="13 14" key="1">
    <citation type="journal article" date="2020" name="Microorganisms">
        <title>Osmotic Adaptation and Compatible Solute Biosynthesis of Phototrophic Bacteria as Revealed from Genome Analyses.</title>
        <authorList>
            <person name="Imhoff J.F."/>
            <person name="Rahn T."/>
            <person name="Kunzel S."/>
            <person name="Keller A."/>
            <person name="Neulinger S.C."/>
        </authorList>
    </citation>
    <scope>NUCLEOTIDE SEQUENCE [LARGE SCALE GENOMIC DNA]</scope>
    <source>
        <strain evidence="13 14">DSM 6210</strain>
    </source>
</reference>
<dbReference type="Gene3D" id="1.10.1130.10">
    <property type="entry name" value="Flavocytochrome C3, Chain A"/>
    <property type="match status" value="1"/>
</dbReference>
<keyword evidence="9" id="KW-0249">Electron transport</keyword>
<name>A0ABS1CFV8_9GAMM</name>
<evidence type="ECO:0000256" key="4">
    <source>
        <dbReference type="ARBA" id="ARBA00022448"/>
    </source>
</evidence>
<protein>
    <recommendedName>
        <fullName evidence="3">Periplasmic nitrate reductase, electron transfer subunit</fullName>
    </recommendedName>
    <alternativeName>
        <fullName evidence="11">Diheme cytochrome c NapB</fullName>
    </alternativeName>
</protein>
<comment type="subcellular location">
    <subcellularLocation>
        <location evidence="1">Periplasm</location>
    </subcellularLocation>
</comment>
<accession>A0ABS1CFV8</accession>
<dbReference type="EMBL" id="NRRV01000016">
    <property type="protein sequence ID" value="MBK1630780.1"/>
    <property type="molecule type" value="Genomic_DNA"/>
</dbReference>
<evidence type="ECO:0000256" key="7">
    <source>
        <dbReference type="ARBA" id="ARBA00022729"/>
    </source>
</evidence>
<keyword evidence="8" id="KW-0574">Periplasm</keyword>
<keyword evidence="7" id="KW-0732">Signal</keyword>
<organism evidence="13 14">
    <name type="scientific">Thiohalocapsa halophila</name>
    <dbReference type="NCBI Taxonomy" id="69359"/>
    <lineage>
        <taxon>Bacteria</taxon>
        <taxon>Pseudomonadati</taxon>
        <taxon>Pseudomonadota</taxon>
        <taxon>Gammaproteobacteria</taxon>
        <taxon>Chromatiales</taxon>
        <taxon>Chromatiaceae</taxon>
        <taxon>Thiohalocapsa</taxon>
    </lineage>
</organism>
<evidence type="ECO:0000256" key="1">
    <source>
        <dbReference type="ARBA" id="ARBA00004418"/>
    </source>
</evidence>
<comment type="similarity">
    <text evidence="2">Belongs to the NapB family.</text>
</comment>
<gene>
    <name evidence="13" type="ORF">CKO31_08495</name>
</gene>
<dbReference type="Pfam" id="PF03892">
    <property type="entry name" value="NapB"/>
    <property type="match status" value="1"/>
</dbReference>
<evidence type="ECO:0000256" key="12">
    <source>
        <dbReference type="SAM" id="MobiDB-lite"/>
    </source>
</evidence>
<dbReference type="InterPro" id="IPR005591">
    <property type="entry name" value="NapB"/>
</dbReference>
<evidence type="ECO:0000256" key="9">
    <source>
        <dbReference type="ARBA" id="ARBA00022982"/>
    </source>
</evidence>
<keyword evidence="4" id="KW-0813">Transport</keyword>
<dbReference type="SUPFAM" id="SSF48695">
    <property type="entry name" value="Multiheme cytochromes"/>
    <property type="match status" value="1"/>
</dbReference>
<evidence type="ECO:0000256" key="2">
    <source>
        <dbReference type="ARBA" id="ARBA00007368"/>
    </source>
</evidence>